<gene>
    <name evidence="5" type="ORF">IB647_02155</name>
</gene>
<evidence type="ECO:0000256" key="4">
    <source>
        <dbReference type="SAM" id="Phobius"/>
    </source>
</evidence>
<dbReference type="EMBL" id="JACVKN010000042">
    <property type="protein sequence ID" value="MBK2064612.1"/>
    <property type="molecule type" value="Genomic_DNA"/>
</dbReference>
<keyword evidence="4" id="KW-1133">Transmembrane helix</keyword>
<keyword evidence="2" id="KW-0488">Methylation</keyword>
<dbReference type="NCBIfam" id="TIGR02532">
    <property type="entry name" value="IV_pilin_GFxxxE"/>
    <property type="match status" value="1"/>
</dbReference>
<evidence type="ECO:0000313" key="6">
    <source>
        <dbReference type="Proteomes" id="UP000701999"/>
    </source>
</evidence>
<name>A0A9Q2QCG3_9GAMM</name>
<dbReference type="InterPro" id="IPR001082">
    <property type="entry name" value="Pilin"/>
</dbReference>
<accession>A0A9Q2QCG3</accession>
<dbReference type="PANTHER" id="PTHR30093">
    <property type="entry name" value="GENERAL SECRETION PATHWAY PROTEIN G"/>
    <property type="match status" value="1"/>
</dbReference>
<evidence type="ECO:0000256" key="1">
    <source>
        <dbReference type="ARBA" id="ARBA00005233"/>
    </source>
</evidence>
<dbReference type="PANTHER" id="PTHR30093:SF34">
    <property type="entry name" value="PREPILIN PEPTIDASE-DEPENDENT PROTEIN D"/>
    <property type="match status" value="1"/>
</dbReference>
<evidence type="ECO:0000256" key="3">
    <source>
        <dbReference type="RuleBase" id="RU000389"/>
    </source>
</evidence>
<sequence length="130" mass="13306">MKKKMQKGFSLVELIVVIAIIAILAAVAIPMYSNYTTRAKLGSDLSALGGVKAQVAEKIADNNGTVPTTLTLNDAPSGATFANSQIEYTSPSVSGATIQLTPTVGSGSITWACNINGVTASQAPSNCTQS</sequence>
<dbReference type="PROSITE" id="PS00409">
    <property type="entry name" value="PROKAR_NTER_METHYL"/>
    <property type="match status" value="1"/>
</dbReference>
<reference evidence="5 6" key="1">
    <citation type="submission" date="2020-09" db="EMBL/GenBank/DDBJ databases">
        <title>Development of specific Francisella tularensis PCR assay based on in-depth characterization of family Francisellaceae.</title>
        <authorList>
            <person name="Ohrman C."/>
            <person name="Sahl J."/>
            <person name="Sjodin A."/>
            <person name="Uneklint I."/>
            <person name="Ballard R."/>
            <person name="Karlsson L."/>
            <person name="Mcdonough R."/>
            <person name="Sundell D."/>
            <person name="Soria K."/>
            <person name="Brindeflk B."/>
            <person name="Vallesi A."/>
            <person name="Ramirez-Paredes J.G."/>
            <person name="Colquhoun D."/>
            <person name="Myrtennas K."/>
            <person name="Birdsell D."/>
            <person name="Johansson A."/>
            <person name="Wagner D."/>
            <person name="Forsman M."/>
        </authorList>
    </citation>
    <scope>NUCLEOTIDE SEQUENCE [LARGE SCALE GENOMIC DNA]</scope>
    <source>
        <strain evidence="5 6">FSC1140</strain>
    </source>
</reference>
<dbReference type="AlphaFoldDB" id="A0A9Q2QCG3"/>
<protein>
    <submittedName>
        <fullName evidence="5">Pilin</fullName>
    </submittedName>
</protein>
<dbReference type="Pfam" id="PF07963">
    <property type="entry name" value="N_methyl"/>
    <property type="match status" value="1"/>
</dbReference>
<keyword evidence="3" id="KW-0281">Fimbrium</keyword>
<comment type="caution">
    <text evidence="5">The sequence shown here is derived from an EMBL/GenBank/DDBJ whole genome shotgun (WGS) entry which is preliminary data.</text>
</comment>
<dbReference type="GO" id="GO:0009289">
    <property type="term" value="C:pilus"/>
    <property type="evidence" value="ECO:0007669"/>
    <property type="project" value="InterPro"/>
</dbReference>
<dbReference type="GO" id="GO:0007155">
    <property type="term" value="P:cell adhesion"/>
    <property type="evidence" value="ECO:0007669"/>
    <property type="project" value="InterPro"/>
</dbReference>
<keyword evidence="4" id="KW-0472">Membrane</keyword>
<comment type="similarity">
    <text evidence="1 3">Belongs to the N-Me-Phe pilin family.</text>
</comment>
<dbReference type="Pfam" id="PF00114">
    <property type="entry name" value="Pilin"/>
    <property type="match status" value="1"/>
</dbReference>
<feature type="transmembrane region" description="Helical" evidence="4">
    <location>
        <begin position="12"/>
        <end position="32"/>
    </location>
</feature>
<dbReference type="SMR" id="A0A9Q2QCG3"/>
<evidence type="ECO:0000256" key="2">
    <source>
        <dbReference type="ARBA" id="ARBA00022481"/>
    </source>
</evidence>
<dbReference type="SUPFAM" id="SSF54523">
    <property type="entry name" value="Pili subunits"/>
    <property type="match status" value="1"/>
</dbReference>
<dbReference type="GeneID" id="93256079"/>
<dbReference type="RefSeq" id="WP_159185046.1">
    <property type="nucleotide sequence ID" value="NZ_JACVJL010000147.1"/>
</dbReference>
<dbReference type="Proteomes" id="UP000701999">
    <property type="component" value="Unassembled WGS sequence"/>
</dbReference>
<organism evidence="5 6">
    <name type="scientific">Francisella noatunensis</name>
    <dbReference type="NCBI Taxonomy" id="657445"/>
    <lineage>
        <taxon>Bacteria</taxon>
        <taxon>Pseudomonadati</taxon>
        <taxon>Pseudomonadota</taxon>
        <taxon>Gammaproteobacteria</taxon>
        <taxon>Thiotrichales</taxon>
        <taxon>Francisellaceae</taxon>
        <taxon>Francisella</taxon>
    </lineage>
</organism>
<dbReference type="Gene3D" id="3.30.700.10">
    <property type="entry name" value="Glycoprotein, Type 4 Pilin"/>
    <property type="match status" value="1"/>
</dbReference>
<keyword evidence="6" id="KW-1185">Reference proteome</keyword>
<dbReference type="InterPro" id="IPR012902">
    <property type="entry name" value="N_methyl_site"/>
</dbReference>
<evidence type="ECO:0000313" key="5">
    <source>
        <dbReference type="EMBL" id="MBK2064612.1"/>
    </source>
</evidence>
<dbReference type="InterPro" id="IPR045584">
    <property type="entry name" value="Pilin-like"/>
</dbReference>
<proteinExistence type="inferred from homology"/>
<keyword evidence="4" id="KW-0812">Transmembrane</keyword>